<dbReference type="OrthoDB" id="9800053at2"/>
<dbReference type="RefSeq" id="WP_073083364.1">
    <property type="nucleotide sequence ID" value="NZ_FRBL01000006.1"/>
</dbReference>
<dbReference type="AlphaFoldDB" id="A0A1M7FTF1"/>
<dbReference type="PANTHER" id="PTHR35337:SF1">
    <property type="entry name" value="SLR1478 PROTEIN"/>
    <property type="match status" value="1"/>
</dbReference>
<dbReference type="STRING" id="1419482.SAMN05444266_106270"/>
<feature type="transmembrane region" description="Helical" evidence="1">
    <location>
        <begin position="282"/>
        <end position="304"/>
    </location>
</feature>
<keyword evidence="1" id="KW-1133">Transmembrane helix</keyword>
<dbReference type="PANTHER" id="PTHR35337">
    <property type="entry name" value="SLR1478 PROTEIN"/>
    <property type="match status" value="1"/>
</dbReference>
<dbReference type="EMBL" id="FRBL01000006">
    <property type="protein sequence ID" value="SHM07344.1"/>
    <property type="molecule type" value="Genomic_DNA"/>
</dbReference>
<feature type="transmembrane region" description="Helical" evidence="1">
    <location>
        <begin position="258"/>
        <end position="276"/>
    </location>
</feature>
<keyword evidence="3" id="KW-1185">Reference proteome</keyword>
<evidence type="ECO:0000313" key="2">
    <source>
        <dbReference type="EMBL" id="SHM07344.1"/>
    </source>
</evidence>
<evidence type="ECO:0000256" key="1">
    <source>
        <dbReference type="SAM" id="Phobius"/>
    </source>
</evidence>
<feature type="transmembrane region" description="Helical" evidence="1">
    <location>
        <begin position="96"/>
        <end position="115"/>
    </location>
</feature>
<protein>
    <submittedName>
        <fullName evidence="2">Uncharacterized membrane protein SpoIIM, required for sporulation</fullName>
    </submittedName>
</protein>
<proteinExistence type="predicted"/>
<name>A0A1M7FTF1_9BACT</name>
<sequence length="325" mass="37250">MRESLFIKKNLARWKKYQEEPTDNPDEMSDRFISTLDDLAYAKTFYSFSKVTRYLNTIAAGIFQKIYLHKKDDQGRFRQFFIYELPLLFRKYHRTLLYAFCFFSVFVLIGSFSSAHDETFVRGVLGDEYLNMTERNIANGDPFGVYGNSEEWYMFFRIAFNNIYVSISVFVMGIFFSLGTLYMLFKNGVMIGAFHYLFVSHGLGWKAILVVMIHGTLELSSIVIAGCAGLILGNSLLFPGTHKRIDSLKKAAKDGVKIMVALVPVFIVAAFLEAFITRHSTMPIVVSLLILGSSLYFIIFYFIWYPISLHKKGYAISETGKVIVK</sequence>
<organism evidence="2 3">
    <name type="scientific">Chitinophaga jiangningensis</name>
    <dbReference type="NCBI Taxonomy" id="1419482"/>
    <lineage>
        <taxon>Bacteria</taxon>
        <taxon>Pseudomonadati</taxon>
        <taxon>Bacteroidota</taxon>
        <taxon>Chitinophagia</taxon>
        <taxon>Chitinophagales</taxon>
        <taxon>Chitinophagaceae</taxon>
        <taxon>Chitinophaga</taxon>
    </lineage>
</organism>
<gene>
    <name evidence="2" type="ORF">SAMN05444266_106270</name>
</gene>
<keyword evidence="1" id="KW-0812">Transmembrane</keyword>
<evidence type="ECO:0000313" key="3">
    <source>
        <dbReference type="Proteomes" id="UP000184420"/>
    </source>
</evidence>
<feature type="transmembrane region" description="Helical" evidence="1">
    <location>
        <begin position="219"/>
        <end position="238"/>
    </location>
</feature>
<accession>A0A1M7FTF1</accession>
<dbReference type="Pfam" id="PF01944">
    <property type="entry name" value="SpoIIM"/>
    <property type="match status" value="1"/>
</dbReference>
<keyword evidence="1" id="KW-0472">Membrane</keyword>
<feature type="transmembrane region" description="Helical" evidence="1">
    <location>
        <begin position="192"/>
        <end position="213"/>
    </location>
</feature>
<reference evidence="2 3" key="1">
    <citation type="submission" date="2016-11" db="EMBL/GenBank/DDBJ databases">
        <authorList>
            <person name="Jaros S."/>
            <person name="Januszkiewicz K."/>
            <person name="Wedrychowicz H."/>
        </authorList>
    </citation>
    <scope>NUCLEOTIDE SEQUENCE [LARGE SCALE GENOMIC DNA]</scope>
    <source>
        <strain evidence="2 3">DSM 27406</strain>
    </source>
</reference>
<dbReference type="InterPro" id="IPR002798">
    <property type="entry name" value="SpoIIM-like"/>
</dbReference>
<dbReference type="Proteomes" id="UP000184420">
    <property type="component" value="Unassembled WGS sequence"/>
</dbReference>
<feature type="transmembrane region" description="Helical" evidence="1">
    <location>
        <begin position="163"/>
        <end position="185"/>
    </location>
</feature>